<organism evidence="4 5">
    <name type="scientific">Nocardia colli</name>
    <dbReference type="NCBI Taxonomy" id="2545717"/>
    <lineage>
        <taxon>Bacteria</taxon>
        <taxon>Bacillati</taxon>
        <taxon>Actinomycetota</taxon>
        <taxon>Actinomycetes</taxon>
        <taxon>Mycobacteriales</taxon>
        <taxon>Nocardiaceae</taxon>
        <taxon>Nocardia</taxon>
    </lineage>
</organism>
<evidence type="ECO:0000256" key="2">
    <source>
        <dbReference type="SAM" id="SignalP"/>
    </source>
</evidence>
<dbReference type="InterPro" id="IPR058333">
    <property type="entry name" value="DUF8020"/>
</dbReference>
<evidence type="ECO:0000259" key="3">
    <source>
        <dbReference type="Pfam" id="PF26059"/>
    </source>
</evidence>
<dbReference type="EMBL" id="VXLC01000031">
    <property type="protein sequence ID" value="KAA8881875.1"/>
    <property type="molecule type" value="Genomic_DNA"/>
</dbReference>
<protein>
    <recommendedName>
        <fullName evidence="3">DUF8020 domain-containing protein</fullName>
    </recommendedName>
</protein>
<evidence type="ECO:0000313" key="5">
    <source>
        <dbReference type="Proteomes" id="UP000323876"/>
    </source>
</evidence>
<evidence type="ECO:0000313" key="4">
    <source>
        <dbReference type="EMBL" id="KAA8881875.1"/>
    </source>
</evidence>
<keyword evidence="5" id="KW-1185">Reference proteome</keyword>
<name>A0A5N0E0X8_9NOCA</name>
<comment type="caution">
    <text evidence="4">The sequence shown here is derived from an EMBL/GenBank/DDBJ whole genome shotgun (WGS) entry which is preliminary data.</text>
</comment>
<dbReference type="Pfam" id="PF26059">
    <property type="entry name" value="DUF8020"/>
    <property type="match status" value="1"/>
</dbReference>
<feature type="chain" id="PRO_5024282962" description="DUF8020 domain-containing protein" evidence="2">
    <location>
        <begin position="27"/>
        <end position="202"/>
    </location>
</feature>
<dbReference type="RefSeq" id="WP_150407400.1">
    <property type="nucleotide sequence ID" value="NZ_VXLC01000031.1"/>
</dbReference>
<keyword evidence="1" id="KW-0812">Transmembrane</keyword>
<keyword evidence="1" id="KW-0472">Membrane</keyword>
<accession>A0A5N0E0X8</accession>
<feature type="transmembrane region" description="Helical" evidence="1">
    <location>
        <begin position="172"/>
        <end position="190"/>
    </location>
</feature>
<feature type="domain" description="DUF8020" evidence="3">
    <location>
        <begin position="43"/>
        <end position="117"/>
    </location>
</feature>
<feature type="transmembrane region" description="Helical" evidence="1">
    <location>
        <begin position="143"/>
        <end position="165"/>
    </location>
</feature>
<gene>
    <name evidence="4" type="ORF">F3087_40105</name>
</gene>
<dbReference type="OrthoDB" id="4559858at2"/>
<evidence type="ECO:0000256" key="1">
    <source>
        <dbReference type="SAM" id="Phobius"/>
    </source>
</evidence>
<reference evidence="4 5" key="1">
    <citation type="submission" date="2019-09" db="EMBL/GenBank/DDBJ databases">
        <authorList>
            <person name="Wang X."/>
        </authorList>
    </citation>
    <scope>NUCLEOTIDE SEQUENCE [LARGE SCALE GENOMIC DNA]</scope>
    <source>
        <strain evidence="4 5">CICC 11023</strain>
    </source>
</reference>
<proteinExistence type="predicted"/>
<feature type="signal peptide" evidence="2">
    <location>
        <begin position="1"/>
        <end position="26"/>
    </location>
</feature>
<dbReference type="AlphaFoldDB" id="A0A5N0E0X8"/>
<keyword evidence="2" id="KW-0732">Signal</keyword>
<dbReference type="Proteomes" id="UP000323876">
    <property type="component" value="Unassembled WGS sequence"/>
</dbReference>
<sequence length="202" mass="20240">MKLGTLTVAACTVTIALGVGAGTADAEPAKAIREIATTGIEHGIGYRTVLADSAKTSTTAVTRGRFEMNDDGSTVLLETETGAVVAEIPLAFDIGGHRLSAGQEIGDSGRTLTLTAKAVDREIGEMRPVDSMARLIAAINSNVVGMVVGGTLGALIGAVLGLGFFSIITGPIGLIVGAVAGAFIMGGQPFTDAVLGVINGES</sequence>
<keyword evidence="1" id="KW-1133">Transmembrane helix</keyword>